<dbReference type="EMBL" id="JBHSFK010000008">
    <property type="protein sequence ID" value="MFC4500622.1"/>
    <property type="molecule type" value="Genomic_DNA"/>
</dbReference>
<dbReference type="Pfam" id="PF13340">
    <property type="entry name" value="DUF4096"/>
    <property type="match status" value="1"/>
</dbReference>
<proteinExistence type="predicted"/>
<dbReference type="PANTHER" id="PTHR30007">
    <property type="entry name" value="PHP DOMAIN PROTEIN"/>
    <property type="match status" value="1"/>
</dbReference>
<dbReference type="PANTHER" id="PTHR30007:SF0">
    <property type="entry name" value="TRANSPOSASE"/>
    <property type="match status" value="1"/>
</dbReference>
<gene>
    <name evidence="3" type="ORF">ACFPIH_13980</name>
</gene>
<feature type="domain" description="Transposase IS4-like" evidence="1">
    <location>
        <begin position="105"/>
        <end position="232"/>
    </location>
</feature>
<protein>
    <submittedName>
        <fullName evidence="3">IS5 family transposase</fullName>
    </submittedName>
</protein>
<evidence type="ECO:0000313" key="4">
    <source>
        <dbReference type="Proteomes" id="UP001595839"/>
    </source>
</evidence>
<evidence type="ECO:0000259" key="1">
    <source>
        <dbReference type="Pfam" id="PF01609"/>
    </source>
</evidence>
<dbReference type="Proteomes" id="UP001595839">
    <property type="component" value="Unassembled WGS sequence"/>
</dbReference>
<dbReference type="RefSeq" id="WP_381171560.1">
    <property type="nucleotide sequence ID" value="NZ_JBHSFK010000008.1"/>
</dbReference>
<feature type="domain" description="Insertion element IS402-like" evidence="2">
    <location>
        <begin position="11"/>
        <end position="89"/>
    </location>
</feature>
<dbReference type="NCBIfam" id="NF033580">
    <property type="entry name" value="transpos_IS5_3"/>
    <property type="match status" value="1"/>
</dbReference>
<comment type="caution">
    <text evidence="3">The sequence shown here is derived from an EMBL/GenBank/DDBJ whole genome shotgun (WGS) entry which is preliminary data.</text>
</comment>
<dbReference type="InterPro" id="IPR025161">
    <property type="entry name" value="IS402-like_dom"/>
</dbReference>
<dbReference type="InterPro" id="IPR002559">
    <property type="entry name" value="Transposase_11"/>
</dbReference>
<name>A0ABV9ANJ6_9ACTN</name>
<accession>A0ABV9ANJ6</accession>
<evidence type="ECO:0000259" key="2">
    <source>
        <dbReference type="Pfam" id="PF13340"/>
    </source>
</evidence>
<evidence type="ECO:0000313" key="3">
    <source>
        <dbReference type="EMBL" id="MFC4500622.1"/>
    </source>
</evidence>
<dbReference type="Pfam" id="PF01609">
    <property type="entry name" value="DDE_Tnp_1"/>
    <property type="match status" value="1"/>
</dbReference>
<organism evidence="3 4">
    <name type="scientific">Streptomyces vulcanius</name>
    <dbReference type="NCBI Taxonomy" id="1441876"/>
    <lineage>
        <taxon>Bacteria</taxon>
        <taxon>Bacillati</taxon>
        <taxon>Actinomycetota</taxon>
        <taxon>Actinomycetes</taxon>
        <taxon>Kitasatosporales</taxon>
        <taxon>Streptomycetaceae</taxon>
        <taxon>Streptomyces</taxon>
    </lineage>
</organism>
<reference evidence="4" key="1">
    <citation type="journal article" date="2019" name="Int. J. Syst. Evol. Microbiol.">
        <title>The Global Catalogue of Microorganisms (GCM) 10K type strain sequencing project: providing services to taxonomists for standard genome sequencing and annotation.</title>
        <authorList>
            <consortium name="The Broad Institute Genomics Platform"/>
            <consortium name="The Broad Institute Genome Sequencing Center for Infectious Disease"/>
            <person name="Wu L."/>
            <person name="Ma J."/>
        </authorList>
    </citation>
    <scope>NUCLEOTIDE SEQUENCE [LARGE SCALE GENOMIC DNA]</scope>
    <source>
        <strain evidence="4">CGMCC 4.7177</strain>
    </source>
</reference>
<sequence length="276" mass="30724">MSERKPYKTDLSDEQWSLVEPVIAAWKAAHPSVSGHRGRYEMREIVNALLYQGRTGCQWELLPHDFPPPGAVKYYFYTWRDDGIDQTIHDLLRWQVREMARRKADPSLVVLDAQSVHAAAGAPAESTGRDAAKKVPGRKRGLAVDVLGLVIAVVAVPASPHENAVGIALLDKVAADTDAVEKALVDQGFKNVVVAHGEKVGIEVEVVERNPAQTGFVPQAKRWVVERAYGILMLHRRLVRDYEHLPRSSQSRVYWAMTAVILRRLTGATTPAWRTA</sequence>
<keyword evidence="4" id="KW-1185">Reference proteome</keyword>